<accession>A0A6F8XZB1</accession>
<dbReference type="Proteomes" id="UP000502508">
    <property type="component" value="Chromosome"/>
</dbReference>
<dbReference type="EMBL" id="AP022870">
    <property type="protein sequence ID" value="BCB79147.1"/>
    <property type="molecule type" value="Genomic_DNA"/>
</dbReference>
<reference evidence="2 3" key="1">
    <citation type="submission" date="2020-03" db="EMBL/GenBank/DDBJ databases">
        <title>Whole genome shotgun sequence of Phytohabitans flavus NBRC 107702.</title>
        <authorList>
            <person name="Komaki H."/>
            <person name="Tamura T."/>
        </authorList>
    </citation>
    <scope>NUCLEOTIDE SEQUENCE [LARGE SCALE GENOMIC DNA]</scope>
    <source>
        <strain evidence="2 3">NBRC 107702</strain>
    </source>
</reference>
<protein>
    <recommendedName>
        <fullName evidence="1">HTH cro/C1-type domain-containing protein</fullName>
    </recommendedName>
</protein>
<dbReference type="PROSITE" id="PS50943">
    <property type="entry name" value="HTH_CROC1"/>
    <property type="match status" value="1"/>
</dbReference>
<dbReference type="InterPro" id="IPR001387">
    <property type="entry name" value="Cro/C1-type_HTH"/>
</dbReference>
<evidence type="ECO:0000313" key="3">
    <source>
        <dbReference type="Proteomes" id="UP000502508"/>
    </source>
</evidence>
<keyword evidence="3" id="KW-1185">Reference proteome</keyword>
<gene>
    <name evidence="2" type="ORF">Pflav_055570</name>
</gene>
<dbReference type="Gene3D" id="1.10.260.40">
    <property type="entry name" value="lambda repressor-like DNA-binding domains"/>
    <property type="match status" value="1"/>
</dbReference>
<evidence type="ECO:0000259" key="1">
    <source>
        <dbReference type="PROSITE" id="PS50943"/>
    </source>
</evidence>
<dbReference type="GO" id="GO:0003677">
    <property type="term" value="F:DNA binding"/>
    <property type="evidence" value="ECO:0007669"/>
    <property type="project" value="InterPro"/>
</dbReference>
<organism evidence="2 3">
    <name type="scientific">Phytohabitans flavus</name>
    <dbReference type="NCBI Taxonomy" id="1076124"/>
    <lineage>
        <taxon>Bacteria</taxon>
        <taxon>Bacillati</taxon>
        <taxon>Actinomycetota</taxon>
        <taxon>Actinomycetes</taxon>
        <taxon>Micromonosporales</taxon>
        <taxon>Micromonosporaceae</taxon>
    </lineage>
</organism>
<name>A0A6F8XZB1_9ACTN</name>
<reference evidence="2 3" key="2">
    <citation type="submission" date="2020-03" db="EMBL/GenBank/DDBJ databases">
        <authorList>
            <person name="Ichikawa N."/>
            <person name="Kimura A."/>
            <person name="Kitahashi Y."/>
            <person name="Uohara A."/>
        </authorList>
    </citation>
    <scope>NUCLEOTIDE SEQUENCE [LARGE SCALE GENOMIC DNA]</scope>
    <source>
        <strain evidence="2 3">NBRC 107702</strain>
    </source>
</reference>
<dbReference type="SMART" id="SM00530">
    <property type="entry name" value="HTH_XRE"/>
    <property type="match status" value="1"/>
</dbReference>
<feature type="domain" description="HTH cro/C1-type" evidence="1">
    <location>
        <begin position="13"/>
        <end position="68"/>
    </location>
</feature>
<dbReference type="SUPFAM" id="SSF47413">
    <property type="entry name" value="lambda repressor-like DNA-binding domains"/>
    <property type="match status" value="1"/>
</dbReference>
<dbReference type="KEGG" id="pfla:Pflav_055570"/>
<dbReference type="AlphaFoldDB" id="A0A6F8XZB1"/>
<dbReference type="RefSeq" id="WP_173038996.1">
    <property type="nucleotide sequence ID" value="NZ_AP022870.1"/>
</dbReference>
<evidence type="ECO:0000313" key="2">
    <source>
        <dbReference type="EMBL" id="BCB79147.1"/>
    </source>
</evidence>
<dbReference type="CDD" id="cd00093">
    <property type="entry name" value="HTH_XRE"/>
    <property type="match status" value="1"/>
</dbReference>
<dbReference type="Pfam" id="PF13560">
    <property type="entry name" value="HTH_31"/>
    <property type="match status" value="1"/>
</dbReference>
<sequence>MEPTPELTFGQRLKVYRERSGKTRAVLGGLVGKSAEWVKAVETGRLLPPRLPMLDRLAQALRVDVADLAGGNLSQMTETLTGPRHAALPAVAAAINRYPIAGTEPPPALDQLGERLAVAWRARHGSPDHRTVLGGLLPDLIRDAQRAVHGHDGADRRRAQALLADLLGLSQMFIAYQPDAALLWRVTDRAVVAAHESGDVRAIAGATWFAMEAYRDAGDWDTATAINLDALQLVEARLAEGGHELLALYGALQTGAAFTAARAGEDGRAWRHLDLAEQAARRLPEGYAQPWTWFSGPVVGFYAVSLDVELQKGGEALRHARRIPPASITSRPRRARHLIEVARAHNLKAQHESTVATLREAYDTAPETIRYNGYARRITMELLSGPAPVRRDAHDLAVKVGLIR</sequence>
<proteinExistence type="predicted"/>
<dbReference type="InterPro" id="IPR010982">
    <property type="entry name" value="Lambda_DNA-bd_dom_sf"/>
</dbReference>